<keyword evidence="2" id="KW-1185">Reference proteome</keyword>
<proteinExistence type="predicted"/>
<evidence type="ECO:0000259" key="1">
    <source>
        <dbReference type="Pfam" id="PF05699"/>
    </source>
</evidence>
<dbReference type="InterPro" id="IPR012337">
    <property type="entry name" value="RNaseH-like_sf"/>
</dbReference>
<dbReference type="KEGG" id="osn:115228501"/>
<reference evidence="3" key="1">
    <citation type="submission" date="2025-08" db="UniProtKB">
        <authorList>
            <consortium name="RefSeq"/>
        </authorList>
    </citation>
    <scope>IDENTIFICATION</scope>
</reference>
<dbReference type="Pfam" id="PF05699">
    <property type="entry name" value="Dimer_Tnp_hAT"/>
    <property type="match status" value="1"/>
</dbReference>
<dbReference type="Proteomes" id="UP000515154">
    <property type="component" value="Unplaced"/>
</dbReference>
<name>A0A6P7TYD5_9MOLL</name>
<dbReference type="AlphaFoldDB" id="A0A6P7TYD5"/>
<feature type="domain" description="HAT C-terminal dimerisation" evidence="1">
    <location>
        <begin position="194"/>
        <end position="271"/>
    </location>
</feature>
<dbReference type="GO" id="GO:0046983">
    <property type="term" value="F:protein dimerization activity"/>
    <property type="evidence" value="ECO:0007669"/>
    <property type="project" value="InterPro"/>
</dbReference>
<sequence>MRYFNIKIEQRKALATYAIDNNLSILSDIQWITAEKIVKILKPFEEITIEASKRSATASMIIPSIKTILLFLEKAKESCEFYEIKETTEKLMSSIDKRFTFYFENESLCITTTLDPRFKTRFHKTCMIERIKKLIVKYMKDSNSPDTKLSENAISLTKIQNSETLTFEEIFSQISSSNRIMSMEKNYQHCYLTELQNYLELDLIRRTDNIFTWWKNFTNIFPRLSKMALKYLTAPASSVESERVFSTGRNIYQPKRNRLLPENGEMMMYLHII</sequence>
<evidence type="ECO:0000313" key="3">
    <source>
        <dbReference type="RefSeq" id="XP_029654935.1"/>
    </source>
</evidence>
<protein>
    <submittedName>
        <fullName evidence="3">Zinc finger BED domain-containing protein 6-like</fullName>
    </submittedName>
</protein>
<dbReference type="RefSeq" id="XP_029654935.1">
    <property type="nucleotide sequence ID" value="XM_029799075.1"/>
</dbReference>
<dbReference type="PANTHER" id="PTHR23272:SF161">
    <property type="entry name" value="ZINC FINGER BED DOMAIN-CONTAINING PROTEIN RICESLEEPER 1-LIKE"/>
    <property type="match status" value="1"/>
</dbReference>
<evidence type="ECO:0000313" key="2">
    <source>
        <dbReference type="Proteomes" id="UP000515154"/>
    </source>
</evidence>
<dbReference type="SUPFAM" id="SSF53098">
    <property type="entry name" value="Ribonuclease H-like"/>
    <property type="match status" value="1"/>
</dbReference>
<gene>
    <name evidence="3" type="primary">LOC115228501</name>
</gene>
<organism evidence="2 3">
    <name type="scientific">Octopus sinensis</name>
    <name type="common">East Asian common octopus</name>
    <dbReference type="NCBI Taxonomy" id="2607531"/>
    <lineage>
        <taxon>Eukaryota</taxon>
        <taxon>Metazoa</taxon>
        <taxon>Spiralia</taxon>
        <taxon>Lophotrochozoa</taxon>
        <taxon>Mollusca</taxon>
        <taxon>Cephalopoda</taxon>
        <taxon>Coleoidea</taxon>
        <taxon>Octopodiformes</taxon>
        <taxon>Octopoda</taxon>
        <taxon>Incirrata</taxon>
        <taxon>Octopodidae</taxon>
        <taxon>Octopus</taxon>
    </lineage>
</organism>
<dbReference type="PANTHER" id="PTHR23272">
    <property type="entry name" value="BED FINGER-RELATED"/>
    <property type="match status" value="1"/>
</dbReference>
<dbReference type="InterPro" id="IPR008906">
    <property type="entry name" value="HATC_C_dom"/>
</dbReference>
<accession>A0A6P7TYD5</accession>